<feature type="region of interest" description="Disordered" evidence="1">
    <location>
        <begin position="1"/>
        <end position="28"/>
    </location>
</feature>
<reference evidence="3" key="1">
    <citation type="submission" date="2020-12" db="EMBL/GenBank/DDBJ databases">
        <title>Sanguibacter suaedae sp. nov., isolated from Suaeda aralocaspica.</title>
        <authorList>
            <person name="Ma Q."/>
        </authorList>
    </citation>
    <scope>NUCLEOTIDE SEQUENCE</scope>
    <source>
        <strain evidence="3">YZGR15</strain>
    </source>
</reference>
<keyword evidence="4" id="KW-1185">Reference proteome</keyword>
<keyword evidence="2" id="KW-0812">Transmembrane</keyword>
<evidence type="ECO:0000313" key="3">
    <source>
        <dbReference type="EMBL" id="MBI9115471.1"/>
    </source>
</evidence>
<name>A0A934I757_9MICO</name>
<comment type="caution">
    <text evidence="3">The sequence shown here is derived from an EMBL/GenBank/DDBJ whole genome shotgun (WGS) entry which is preliminary data.</text>
</comment>
<evidence type="ECO:0000256" key="1">
    <source>
        <dbReference type="SAM" id="MobiDB-lite"/>
    </source>
</evidence>
<dbReference type="AlphaFoldDB" id="A0A934I757"/>
<gene>
    <name evidence="3" type="ORF">JAV76_10660</name>
</gene>
<evidence type="ECO:0000256" key="2">
    <source>
        <dbReference type="SAM" id="Phobius"/>
    </source>
</evidence>
<dbReference type="Proteomes" id="UP000602087">
    <property type="component" value="Unassembled WGS sequence"/>
</dbReference>
<dbReference type="RefSeq" id="WP_198734039.1">
    <property type="nucleotide sequence ID" value="NZ_JAEINH010000008.1"/>
</dbReference>
<protein>
    <recommendedName>
        <fullName evidence="5">Cell division protein FtsL</fullName>
    </recommendedName>
</protein>
<evidence type="ECO:0008006" key="5">
    <source>
        <dbReference type="Google" id="ProtNLM"/>
    </source>
</evidence>
<keyword evidence="2" id="KW-1133">Transmembrane helix</keyword>
<keyword evidence="2" id="KW-0472">Membrane</keyword>
<organism evidence="3 4">
    <name type="scientific">Sanguibacter suaedae</name>
    <dbReference type="NCBI Taxonomy" id="2795737"/>
    <lineage>
        <taxon>Bacteria</taxon>
        <taxon>Bacillati</taxon>
        <taxon>Actinomycetota</taxon>
        <taxon>Actinomycetes</taxon>
        <taxon>Micrococcales</taxon>
        <taxon>Sanguibacteraceae</taxon>
        <taxon>Sanguibacter</taxon>
    </lineage>
</organism>
<feature type="transmembrane region" description="Helical" evidence="2">
    <location>
        <begin position="46"/>
        <end position="64"/>
    </location>
</feature>
<dbReference type="EMBL" id="JAEINH010000008">
    <property type="protein sequence ID" value="MBI9115471.1"/>
    <property type="molecule type" value="Genomic_DNA"/>
</dbReference>
<proteinExistence type="predicted"/>
<accession>A0A934I757</accession>
<evidence type="ECO:0000313" key="4">
    <source>
        <dbReference type="Proteomes" id="UP000602087"/>
    </source>
</evidence>
<sequence>MSSAQSSAARVLPVPGGTLPAGRPTTAPPRLRLVQAPEQARSRAPFVLLCMAILGAALLGTLVLNTAMADGSYEAASLQRELAQQAEVSDNLKAQLDERTSPQALAGRAQELGMVQFANPGILSLSDQTIHGGAGGAGAAG</sequence>